<dbReference type="EMBL" id="MF782455">
    <property type="protein sequence ID" value="ATZ80534.1"/>
    <property type="molecule type" value="Genomic_DNA"/>
</dbReference>
<protein>
    <submittedName>
        <fullName evidence="1">Uncharacterized protein</fullName>
    </submittedName>
</protein>
<dbReference type="Proteomes" id="UP000240325">
    <property type="component" value="Segment"/>
</dbReference>
<name>A0A2H4UUI7_9VIRU</name>
<accession>A0A2H4UUI7</accession>
<organism evidence="1">
    <name type="scientific">Bodo saltans virus</name>
    <dbReference type="NCBI Taxonomy" id="2024608"/>
    <lineage>
        <taxon>Viruses</taxon>
        <taxon>Varidnaviria</taxon>
        <taxon>Bamfordvirae</taxon>
        <taxon>Nucleocytoviricota</taxon>
        <taxon>Megaviricetes</taxon>
        <taxon>Imitervirales</taxon>
        <taxon>Mimiviridae</taxon>
        <taxon>Klosneuvirinae</taxon>
        <taxon>Theiavirus</taxon>
        <taxon>Theiavirus salishense</taxon>
    </lineage>
</organism>
<evidence type="ECO:0000313" key="1">
    <source>
        <dbReference type="EMBL" id="ATZ80534.1"/>
    </source>
</evidence>
<reference evidence="1" key="1">
    <citation type="journal article" date="2017" name="Elife">
        <title>The kinetoplastid-infecting Bodo saltans virus (BsV), a window into the most abundant giant viruses in the sea.</title>
        <authorList>
            <person name="Deeg C.M."/>
            <person name="Chow C.-E.T."/>
            <person name="Suttle C.A."/>
        </authorList>
    </citation>
    <scope>NUCLEOTIDE SEQUENCE</scope>
    <source>
        <strain evidence="1">NG1</strain>
    </source>
</reference>
<sequence>MIIIDAPIPSIPNDDSLLGMLFRNVECKWYIYI</sequence>
<keyword evidence="2" id="KW-1185">Reference proteome</keyword>
<gene>
    <name evidence="1" type="ORF">BMW23_0484</name>
</gene>
<proteinExistence type="predicted"/>
<evidence type="ECO:0000313" key="2">
    <source>
        <dbReference type="Proteomes" id="UP000240325"/>
    </source>
</evidence>